<dbReference type="Proteomes" id="UP000236319">
    <property type="component" value="Unassembled WGS sequence"/>
</dbReference>
<dbReference type="EMBL" id="BDSA01000002">
    <property type="protein sequence ID" value="GBE60214.1"/>
    <property type="molecule type" value="Genomic_DNA"/>
</dbReference>
<keyword evidence="1" id="KW-0812">Transmembrane</keyword>
<dbReference type="AlphaFoldDB" id="A0A2H6KB44"/>
<dbReference type="VEuPathDB" id="PiroplasmaDB:BOVATA_017070"/>
<comment type="caution">
    <text evidence="2">The sequence shown here is derived from an EMBL/GenBank/DDBJ whole genome shotgun (WGS) entry which is preliminary data.</text>
</comment>
<evidence type="ECO:0000313" key="3">
    <source>
        <dbReference type="Proteomes" id="UP000236319"/>
    </source>
</evidence>
<organism evidence="2 3">
    <name type="scientific">Babesia ovata</name>
    <dbReference type="NCBI Taxonomy" id="189622"/>
    <lineage>
        <taxon>Eukaryota</taxon>
        <taxon>Sar</taxon>
        <taxon>Alveolata</taxon>
        <taxon>Apicomplexa</taxon>
        <taxon>Aconoidasida</taxon>
        <taxon>Piroplasmida</taxon>
        <taxon>Babesiidae</taxon>
        <taxon>Babesia</taxon>
    </lineage>
</organism>
<keyword evidence="3" id="KW-1185">Reference proteome</keyword>
<gene>
    <name evidence="2" type="ORF">BOVATA_017070</name>
</gene>
<accession>A0A2H6KB44</accession>
<keyword evidence="2" id="KW-0645">Protease</keyword>
<evidence type="ECO:0000313" key="2">
    <source>
        <dbReference type="EMBL" id="GBE60214.1"/>
    </source>
</evidence>
<keyword evidence="1" id="KW-0472">Membrane</keyword>
<keyword evidence="2" id="KW-0378">Hydrolase</keyword>
<dbReference type="RefSeq" id="XP_028866457.1">
    <property type="nucleotide sequence ID" value="XM_029010624.1"/>
</dbReference>
<name>A0A2H6KB44_9APIC</name>
<reference evidence="2 3" key="1">
    <citation type="journal article" date="2017" name="BMC Genomics">
        <title>Whole-genome assembly of Babesia ovata and comparative genomics between closely related pathogens.</title>
        <authorList>
            <person name="Yamagishi J."/>
            <person name="Asada M."/>
            <person name="Hakimi H."/>
            <person name="Tanaka T.Q."/>
            <person name="Sugimoto C."/>
            <person name="Kawazu S."/>
        </authorList>
    </citation>
    <scope>NUCLEOTIDE SEQUENCE [LARGE SCALE GENOMIC DNA]</scope>
    <source>
        <strain evidence="2 3">Miyake</strain>
    </source>
</reference>
<dbReference type="GO" id="GO:0008233">
    <property type="term" value="F:peptidase activity"/>
    <property type="evidence" value="ECO:0007669"/>
    <property type="project" value="UniProtKB-KW"/>
</dbReference>
<dbReference type="GeneID" id="39873984"/>
<protein>
    <submittedName>
        <fullName evidence="2">ATP-dependent protease, putative</fullName>
    </submittedName>
</protein>
<dbReference type="GO" id="GO:0006508">
    <property type="term" value="P:proteolysis"/>
    <property type="evidence" value="ECO:0007669"/>
    <property type="project" value="UniProtKB-KW"/>
</dbReference>
<keyword evidence="1" id="KW-1133">Transmembrane helix</keyword>
<evidence type="ECO:0000256" key="1">
    <source>
        <dbReference type="SAM" id="Phobius"/>
    </source>
</evidence>
<sequence length="263" mass="29642">MYCLVELRQVYWRYVTGSGGSLSPDVGICSELLFRFDCVMRYVVIFVFAHKPVVIFVLTTFLGTPKPVVNPVDGEAEQQQRRSNHGSLLHVVRAHELVKPAEVTRFLVRAVVVRATAFRILRVDVFRALQRLHAESGCDAGAVTIVLNTPLARLDITESVYVAWEVDGIRLQRRSKGGHSQTSGVDDEACWRFVKNTAHTRFGFVIRPVHSDTLGKCGRCGRFRHRGKQRKGDLLELKVLETTVQLTDFVVPLRIKVDIDISS</sequence>
<feature type="transmembrane region" description="Helical" evidence="1">
    <location>
        <begin position="42"/>
        <end position="62"/>
    </location>
</feature>
<proteinExistence type="predicted"/>